<dbReference type="InterPro" id="IPR050090">
    <property type="entry name" value="Tyrosine_recombinase_XerCD"/>
</dbReference>
<feature type="active site" evidence="9">
    <location>
        <position position="285"/>
    </location>
</feature>
<dbReference type="RefSeq" id="WP_012798182.1">
    <property type="nucleotide sequence ID" value="NC_013165.1"/>
</dbReference>
<dbReference type="PANTHER" id="PTHR30349">
    <property type="entry name" value="PHAGE INTEGRASE-RELATED"/>
    <property type="match status" value="1"/>
</dbReference>
<feature type="active site" evidence="9">
    <location>
        <position position="259"/>
    </location>
</feature>
<evidence type="ECO:0000256" key="5">
    <source>
        <dbReference type="ARBA" id="ARBA00022908"/>
    </source>
</evidence>
<dbReference type="CDD" id="cd00798">
    <property type="entry name" value="INT_XerDC_C"/>
    <property type="match status" value="1"/>
</dbReference>
<dbReference type="HAMAP" id="MF_01808">
    <property type="entry name" value="Recomb_XerC_XerD"/>
    <property type="match status" value="1"/>
</dbReference>
<evidence type="ECO:0000256" key="6">
    <source>
        <dbReference type="ARBA" id="ARBA00023125"/>
    </source>
</evidence>
<evidence type="ECO:0000256" key="8">
    <source>
        <dbReference type="ARBA" id="ARBA00023306"/>
    </source>
</evidence>
<dbReference type="InterPro" id="IPR013762">
    <property type="entry name" value="Integrase-like_cat_sf"/>
</dbReference>
<dbReference type="GO" id="GO:0007059">
    <property type="term" value="P:chromosome segregation"/>
    <property type="evidence" value="ECO:0007669"/>
    <property type="project" value="UniProtKB-UniRule"/>
</dbReference>
<keyword evidence="7 9" id="KW-0233">DNA recombination</keyword>
<dbReference type="Pfam" id="PF00589">
    <property type="entry name" value="Phage_integrase"/>
    <property type="match status" value="1"/>
</dbReference>
<dbReference type="Gene3D" id="1.10.150.130">
    <property type="match status" value="1"/>
</dbReference>
<dbReference type="InterPro" id="IPR004107">
    <property type="entry name" value="Integrase_SAM-like_N"/>
</dbReference>
<dbReference type="GO" id="GO:0003677">
    <property type="term" value="F:DNA binding"/>
    <property type="evidence" value="ECO:0007669"/>
    <property type="project" value="UniProtKB-UniRule"/>
</dbReference>
<dbReference type="GO" id="GO:0051301">
    <property type="term" value="P:cell division"/>
    <property type="evidence" value="ECO:0007669"/>
    <property type="project" value="UniProtKB-KW"/>
</dbReference>
<name>C7N593_SLAHD</name>
<dbReference type="eggNOG" id="COG4974">
    <property type="taxonomic scope" value="Bacteria"/>
</dbReference>
<evidence type="ECO:0000259" key="11">
    <source>
        <dbReference type="PROSITE" id="PS51900"/>
    </source>
</evidence>
<gene>
    <name evidence="9" type="primary">xerC</name>
    <name evidence="12" type="ordered locus">Shel_10430</name>
</gene>
<protein>
    <recommendedName>
        <fullName evidence="9">Tyrosine recombinase XerC</fullName>
    </recommendedName>
</protein>
<feature type="domain" description="Tyr recombinase" evidence="10">
    <location>
        <begin position="123"/>
        <end position="307"/>
    </location>
</feature>
<keyword evidence="8 9" id="KW-0131">Cell cycle</keyword>
<dbReference type="InterPro" id="IPR044068">
    <property type="entry name" value="CB"/>
</dbReference>
<evidence type="ECO:0000256" key="9">
    <source>
        <dbReference type="HAMAP-Rule" id="MF_01808"/>
    </source>
</evidence>
<dbReference type="NCBIfam" id="NF001399">
    <property type="entry name" value="PRK00283.1"/>
    <property type="match status" value="1"/>
</dbReference>
<evidence type="ECO:0000313" key="12">
    <source>
        <dbReference type="EMBL" id="ACV22078.1"/>
    </source>
</evidence>
<feature type="domain" description="Core-binding (CB)" evidence="11">
    <location>
        <begin position="18"/>
        <end position="102"/>
    </location>
</feature>
<keyword evidence="4 9" id="KW-0159">Chromosome partition</keyword>
<comment type="function">
    <text evidence="9">Site-specific tyrosine recombinase, which acts by catalyzing the cutting and rejoining of the recombining DNA molecules. The XerC-XerD complex is essential to convert dimers of the bacterial chromosome into monomers to permit their segregation at cell division. It also contributes to the segregational stability of plasmids.</text>
</comment>
<reference evidence="12 13" key="1">
    <citation type="journal article" date="2009" name="Stand. Genomic Sci.">
        <title>Complete genome sequence of Slackia heliotrinireducens type strain (RHS 1).</title>
        <authorList>
            <person name="Pukall R."/>
            <person name="Lapidus A."/>
            <person name="Nolan M."/>
            <person name="Copeland A."/>
            <person name="Glavina Del Rio T."/>
            <person name="Lucas S."/>
            <person name="Chen F."/>
            <person name="Tice H."/>
            <person name="Cheng J.F."/>
            <person name="Chertkov O."/>
            <person name="Bruce D."/>
            <person name="Goodwin L."/>
            <person name="Kuske C."/>
            <person name="Brettin T."/>
            <person name="Detter J.C."/>
            <person name="Han C."/>
            <person name="Pitluck S."/>
            <person name="Pati A."/>
            <person name="Mavrommatis K."/>
            <person name="Ivanova N."/>
            <person name="Ovchinnikova G."/>
            <person name="Chen A."/>
            <person name="Palaniappan K."/>
            <person name="Schneider S."/>
            <person name="Rohde M."/>
            <person name="Chain P."/>
            <person name="D'haeseleer P."/>
            <person name="Goker M."/>
            <person name="Bristow J."/>
            <person name="Eisen J.A."/>
            <person name="Markowitz V."/>
            <person name="Kyrpides N.C."/>
            <person name="Klenk H.P."/>
            <person name="Hugenholtz P."/>
        </authorList>
    </citation>
    <scope>NUCLEOTIDE SEQUENCE [LARGE SCALE GENOMIC DNA]</scope>
    <source>
        <strain evidence="13">ATCC 29202 / DSM 20476 / NCTC 11029 / RHS 1</strain>
    </source>
</reference>
<dbReference type="InterPro" id="IPR011010">
    <property type="entry name" value="DNA_brk_join_enz"/>
</dbReference>
<keyword evidence="13" id="KW-1185">Reference proteome</keyword>
<comment type="similarity">
    <text evidence="9">Belongs to the 'phage' integrase family. XerC subfamily.</text>
</comment>
<dbReference type="PROSITE" id="PS51900">
    <property type="entry name" value="CB"/>
    <property type="match status" value="1"/>
</dbReference>
<keyword evidence="3 9" id="KW-0132">Cell division</keyword>
<sequence>MSDVDAARSEADLAIDDVYLKHVDDYCLEMAQVKNASAHTVRNYRIDLLDFGRWAVRCHVDPMRITYRQVRRYLGELTQAQYSRKTINRRLSAIKGLFRWMNLTGVIDSDPVSVIQGPKSAKGLPRMIPASDMGRILTVYKDSDDPADMRNQAILEFLYACGARISEASGLMLADVDFDAKQVKVFGKGSKERIIPLHDMAVKTMKSYAWRARPVLLKGKPNEFFFVSTRGNRMGPDAMRKMFKNTLIMAGVDTSYTPHDMRHTFATDLVEGGADLKSVQEMLGHESLSTTQIYTHLSVDHLKQAVHQAHPRG</sequence>
<dbReference type="SUPFAM" id="SSF56349">
    <property type="entry name" value="DNA breaking-rejoining enzymes"/>
    <property type="match status" value="1"/>
</dbReference>
<organism evidence="12 13">
    <name type="scientific">Slackia heliotrinireducens (strain ATCC 29202 / DSM 20476 / NCTC 11029 / RHS 1)</name>
    <name type="common">Peptococcus heliotrinreducens</name>
    <dbReference type="NCBI Taxonomy" id="471855"/>
    <lineage>
        <taxon>Bacteria</taxon>
        <taxon>Bacillati</taxon>
        <taxon>Actinomycetota</taxon>
        <taxon>Coriobacteriia</taxon>
        <taxon>Eggerthellales</taxon>
        <taxon>Eggerthellaceae</taxon>
        <taxon>Slackia</taxon>
    </lineage>
</organism>
<dbReference type="AlphaFoldDB" id="C7N593"/>
<feature type="active site" evidence="9">
    <location>
        <position position="188"/>
    </location>
</feature>
<dbReference type="InterPro" id="IPR010998">
    <property type="entry name" value="Integrase_recombinase_N"/>
</dbReference>
<accession>C7N593</accession>
<evidence type="ECO:0000256" key="2">
    <source>
        <dbReference type="ARBA" id="ARBA00022490"/>
    </source>
</evidence>
<feature type="active site" evidence="9">
    <location>
        <position position="262"/>
    </location>
</feature>
<evidence type="ECO:0000256" key="4">
    <source>
        <dbReference type="ARBA" id="ARBA00022829"/>
    </source>
</evidence>
<dbReference type="KEGG" id="shi:Shel_10430"/>
<keyword evidence="6 9" id="KW-0238">DNA-binding</keyword>
<dbReference type="PANTHER" id="PTHR30349:SF77">
    <property type="entry name" value="TYROSINE RECOMBINASE XERC"/>
    <property type="match status" value="1"/>
</dbReference>
<dbReference type="GO" id="GO:0005737">
    <property type="term" value="C:cytoplasm"/>
    <property type="evidence" value="ECO:0007669"/>
    <property type="project" value="UniProtKB-SubCell"/>
</dbReference>
<evidence type="ECO:0000256" key="3">
    <source>
        <dbReference type="ARBA" id="ARBA00022618"/>
    </source>
</evidence>
<dbReference type="Proteomes" id="UP000002026">
    <property type="component" value="Chromosome"/>
</dbReference>
<dbReference type="Pfam" id="PF02899">
    <property type="entry name" value="Phage_int_SAM_1"/>
    <property type="match status" value="1"/>
</dbReference>
<comment type="subcellular location">
    <subcellularLocation>
        <location evidence="1 9">Cytoplasm</location>
    </subcellularLocation>
</comment>
<dbReference type="PROSITE" id="PS51898">
    <property type="entry name" value="TYR_RECOMBINASE"/>
    <property type="match status" value="1"/>
</dbReference>
<dbReference type="EMBL" id="CP001684">
    <property type="protein sequence ID" value="ACV22078.1"/>
    <property type="molecule type" value="Genomic_DNA"/>
</dbReference>
<evidence type="ECO:0000313" key="13">
    <source>
        <dbReference type="Proteomes" id="UP000002026"/>
    </source>
</evidence>
<evidence type="ECO:0000256" key="7">
    <source>
        <dbReference type="ARBA" id="ARBA00023172"/>
    </source>
</evidence>
<dbReference type="GO" id="GO:0006313">
    <property type="term" value="P:DNA transposition"/>
    <property type="evidence" value="ECO:0007669"/>
    <property type="project" value="UniProtKB-UniRule"/>
</dbReference>
<dbReference type="Gene3D" id="1.10.443.10">
    <property type="entry name" value="Intergrase catalytic core"/>
    <property type="match status" value="1"/>
</dbReference>
<keyword evidence="2 9" id="KW-0963">Cytoplasm</keyword>
<comment type="subunit">
    <text evidence="9">Forms a cyclic heterotetrameric complex composed of two molecules of XerC and two molecules of XerD.</text>
</comment>
<dbReference type="GO" id="GO:0009037">
    <property type="term" value="F:tyrosine-based site-specific recombinase activity"/>
    <property type="evidence" value="ECO:0007669"/>
    <property type="project" value="UniProtKB-UniRule"/>
</dbReference>
<dbReference type="InterPro" id="IPR002104">
    <property type="entry name" value="Integrase_catalytic"/>
</dbReference>
<proteinExistence type="inferred from homology"/>
<evidence type="ECO:0000256" key="1">
    <source>
        <dbReference type="ARBA" id="ARBA00004496"/>
    </source>
</evidence>
<keyword evidence="5 9" id="KW-0229">DNA integration</keyword>
<feature type="active site" description="O-(3'-phospho-DNA)-tyrosine intermediate" evidence="9">
    <location>
        <position position="294"/>
    </location>
</feature>
<dbReference type="InterPro" id="IPR023009">
    <property type="entry name" value="Tyrosine_recombinase_XerC/XerD"/>
</dbReference>
<evidence type="ECO:0000259" key="10">
    <source>
        <dbReference type="PROSITE" id="PS51898"/>
    </source>
</evidence>
<feature type="active site" evidence="9">
    <location>
        <position position="164"/>
    </location>
</feature>
<dbReference type="HOGENOM" id="CLU_027562_9_6_11"/>
<dbReference type="STRING" id="471855.Shel_10430"/>